<proteinExistence type="predicted"/>
<reference evidence="1" key="1">
    <citation type="submission" date="2020-06" db="EMBL/GenBank/DDBJ databases">
        <authorList>
            <consortium name="Plant Systems Biology data submission"/>
        </authorList>
    </citation>
    <scope>NUCLEOTIDE SEQUENCE</scope>
    <source>
        <strain evidence="1">D6</strain>
    </source>
</reference>
<dbReference type="Proteomes" id="UP001153069">
    <property type="component" value="Unassembled WGS sequence"/>
</dbReference>
<dbReference type="EMBL" id="CAICTM010001730">
    <property type="protein sequence ID" value="CAB9525818.1"/>
    <property type="molecule type" value="Genomic_DNA"/>
</dbReference>
<sequence>MLVALTAAAAYYNLPKLCDTVNSVIQQEYVKKLPTLSLAVLEACAQERPAISNNLLELALTNVRHNKFDVLNQGVLGSLSSPVLTQILSDEKSLVTEYKRFKMVHLWSQGASEREENRLEVAKMLVKKHLKLQFINPEALSNSVAPSGLVDIQHLAEAYKQQAIKAKRTFGASFEKPFCLPEPVWIGSNSNRFDLPYSSWKSDKLASPTLVNGCKYEWTINTEMPQSYYSQNNSIMIGIAKSSAVFNDGEHCGQQASCWAFSGYNGQVWECGSNTGEVRSASRNASRFPLRLISEERHCVGLKELSQLRPPTMDWYAFTRSGFSEGSMPSCSTRSIGRPLR</sequence>
<organism evidence="1 2">
    <name type="scientific">Seminavis robusta</name>
    <dbReference type="NCBI Taxonomy" id="568900"/>
    <lineage>
        <taxon>Eukaryota</taxon>
        <taxon>Sar</taxon>
        <taxon>Stramenopiles</taxon>
        <taxon>Ochrophyta</taxon>
        <taxon>Bacillariophyta</taxon>
        <taxon>Bacillariophyceae</taxon>
        <taxon>Bacillariophycidae</taxon>
        <taxon>Naviculales</taxon>
        <taxon>Naviculaceae</taxon>
        <taxon>Seminavis</taxon>
    </lineage>
</organism>
<protein>
    <recommendedName>
        <fullName evidence="3">BACK domain-containing protein</fullName>
    </recommendedName>
</protein>
<dbReference type="OrthoDB" id="2398535at2759"/>
<dbReference type="AlphaFoldDB" id="A0A9N8HSJ8"/>
<gene>
    <name evidence="1" type="ORF">SEMRO_1732_G294141.2</name>
</gene>
<evidence type="ECO:0008006" key="3">
    <source>
        <dbReference type="Google" id="ProtNLM"/>
    </source>
</evidence>
<name>A0A9N8HSJ8_9STRA</name>
<comment type="caution">
    <text evidence="1">The sequence shown here is derived from an EMBL/GenBank/DDBJ whole genome shotgun (WGS) entry which is preliminary data.</text>
</comment>
<accession>A0A9N8HSJ8</accession>
<keyword evidence="2" id="KW-1185">Reference proteome</keyword>
<evidence type="ECO:0000313" key="1">
    <source>
        <dbReference type="EMBL" id="CAB9525818.1"/>
    </source>
</evidence>
<evidence type="ECO:0000313" key="2">
    <source>
        <dbReference type="Proteomes" id="UP001153069"/>
    </source>
</evidence>